<protein>
    <submittedName>
        <fullName evidence="4">FBD-associated F-box protein</fullName>
    </submittedName>
</protein>
<dbReference type="InterPro" id="IPR001810">
    <property type="entry name" value="F-box_dom"/>
</dbReference>
<gene>
    <name evidence="4" type="ORF">V5N11_011832</name>
</gene>
<proteinExistence type="predicted"/>
<feature type="domain" description="F-box" evidence="1">
    <location>
        <begin position="4"/>
        <end position="41"/>
    </location>
</feature>
<dbReference type="PANTHER" id="PTHR31900:SF28">
    <property type="entry name" value="FBD DOMAIN-CONTAINING PROTEIN"/>
    <property type="match status" value="1"/>
</dbReference>
<evidence type="ECO:0000313" key="5">
    <source>
        <dbReference type="Proteomes" id="UP001558713"/>
    </source>
</evidence>
<evidence type="ECO:0000313" key="4">
    <source>
        <dbReference type="EMBL" id="KAL1203989.1"/>
    </source>
</evidence>
<dbReference type="Gene3D" id="3.80.10.10">
    <property type="entry name" value="Ribonuclease Inhibitor"/>
    <property type="match status" value="1"/>
</dbReference>
<dbReference type="InterPro" id="IPR053781">
    <property type="entry name" value="F-box_AtFBL13-like"/>
</dbReference>
<accession>A0ABD1ABB5</accession>
<comment type="caution">
    <text evidence="4">The sequence shown here is derived from an EMBL/GenBank/DDBJ whole genome shotgun (WGS) entry which is preliminary data.</text>
</comment>
<dbReference type="Pfam" id="PF24758">
    <property type="entry name" value="LRR_At5g56370"/>
    <property type="match status" value="1"/>
</dbReference>
<dbReference type="Pfam" id="PF08387">
    <property type="entry name" value="FBD"/>
    <property type="match status" value="1"/>
</dbReference>
<feature type="domain" description="F-box/LRR-repeat protein 15/At3g58940/PEG3-like LRR" evidence="3">
    <location>
        <begin position="94"/>
        <end position="253"/>
    </location>
</feature>
<evidence type="ECO:0000259" key="1">
    <source>
        <dbReference type="Pfam" id="PF00646"/>
    </source>
</evidence>
<evidence type="ECO:0000259" key="3">
    <source>
        <dbReference type="Pfam" id="PF24758"/>
    </source>
</evidence>
<sequence>MDIISGLTDDLLLKVLSFLPTKVAVSTSILSKRWECLWMWLTKLDYKSRYCSQSQCQSLRCFLDRNLPLHRAPVIESFRLDFAYAHLRPEDIKLWLVIAVSRYLRELEISNFSYSLHGNLTPNILPNSLYICKSLVTLKLDGDIVVDVPRMVCLPSLKTLELRQMKHLDGESLRRLLSICPNLEDLWVDFRDSSTFMGMITIIVPSLQSLSLRIPNEGYLYGLVISTPSLKYLKLEDYSEKNHSRLIENMPKLEDAYVDVRFLDMKNLIRSITSVKRLTLCLGAVYGDGFVFNQLEHLKVCVCKSHPSNLLVRLLEDSLNLRVLDIFQIDDHDDYSSLVPPGPVPQCVLSSLKTFNWSGRPQERDLAVYIFEEHWFLMPKKKSKKRYRSLKDCN</sequence>
<dbReference type="AlphaFoldDB" id="A0ABD1ABB5"/>
<dbReference type="SUPFAM" id="SSF52047">
    <property type="entry name" value="RNI-like"/>
    <property type="match status" value="1"/>
</dbReference>
<dbReference type="InterPro" id="IPR036047">
    <property type="entry name" value="F-box-like_dom_sf"/>
</dbReference>
<dbReference type="Pfam" id="PF00646">
    <property type="entry name" value="F-box"/>
    <property type="match status" value="1"/>
</dbReference>
<dbReference type="InterPro" id="IPR055411">
    <property type="entry name" value="LRR_FXL15/At3g58940/PEG3-like"/>
</dbReference>
<dbReference type="InterPro" id="IPR032675">
    <property type="entry name" value="LRR_dom_sf"/>
</dbReference>
<reference evidence="4 5" key="1">
    <citation type="submission" date="2024-04" db="EMBL/GenBank/DDBJ databases">
        <title>Genome assembly C_amara_ONT_v2.</title>
        <authorList>
            <person name="Yant L."/>
            <person name="Moore C."/>
            <person name="Slenker M."/>
        </authorList>
    </citation>
    <scope>NUCLEOTIDE SEQUENCE [LARGE SCALE GENOMIC DNA]</scope>
    <source>
        <tissue evidence="4">Leaf</tissue>
    </source>
</reference>
<keyword evidence="5" id="KW-1185">Reference proteome</keyword>
<dbReference type="Proteomes" id="UP001558713">
    <property type="component" value="Unassembled WGS sequence"/>
</dbReference>
<dbReference type="SUPFAM" id="SSF81383">
    <property type="entry name" value="F-box domain"/>
    <property type="match status" value="1"/>
</dbReference>
<dbReference type="EMBL" id="JBANAX010000547">
    <property type="protein sequence ID" value="KAL1203989.1"/>
    <property type="molecule type" value="Genomic_DNA"/>
</dbReference>
<feature type="domain" description="FBD" evidence="2">
    <location>
        <begin position="341"/>
        <end position="372"/>
    </location>
</feature>
<dbReference type="InterPro" id="IPR006566">
    <property type="entry name" value="FBD"/>
</dbReference>
<dbReference type="PANTHER" id="PTHR31900">
    <property type="entry name" value="F-BOX/RNI SUPERFAMILY PROTEIN-RELATED"/>
    <property type="match status" value="1"/>
</dbReference>
<dbReference type="InterPro" id="IPR050232">
    <property type="entry name" value="FBL13/AtMIF1-like"/>
</dbReference>
<evidence type="ECO:0000259" key="2">
    <source>
        <dbReference type="Pfam" id="PF08387"/>
    </source>
</evidence>
<name>A0ABD1ABB5_CARAN</name>
<dbReference type="CDD" id="cd22160">
    <property type="entry name" value="F-box_AtFBL13-like"/>
    <property type="match status" value="1"/>
</dbReference>
<organism evidence="4 5">
    <name type="scientific">Cardamine amara subsp. amara</name>
    <dbReference type="NCBI Taxonomy" id="228776"/>
    <lineage>
        <taxon>Eukaryota</taxon>
        <taxon>Viridiplantae</taxon>
        <taxon>Streptophyta</taxon>
        <taxon>Embryophyta</taxon>
        <taxon>Tracheophyta</taxon>
        <taxon>Spermatophyta</taxon>
        <taxon>Magnoliopsida</taxon>
        <taxon>eudicotyledons</taxon>
        <taxon>Gunneridae</taxon>
        <taxon>Pentapetalae</taxon>
        <taxon>rosids</taxon>
        <taxon>malvids</taxon>
        <taxon>Brassicales</taxon>
        <taxon>Brassicaceae</taxon>
        <taxon>Cardamineae</taxon>
        <taxon>Cardamine</taxon>
    </lineage>
</organism>